<feature type="non-terminal residue" evidence="8">
    <location>
        <position position="1"/>
    </location>
</feature>
<keyword evidence="5" id="KW-0862">Zinc</keyword>
<dbReference type="InterPro" id="IPR027465">
    <property type="entry name" value="TIMP_C"/>
</dbReference>
<dbReference type="SUPFAM" id="SSF50242">
    <property type="entry name" value="TIMP-like"/>
    <property type="match status" value="1"/>
</dbReference>
<reference evidence="8" key="1">
    <citation type="thesis" date="2020" institute="ProQuest LLC" country="789 East Eisenhower Parkway, Ann Arbor, MI, USA">
        <title>Comparative Genomics and Chromosome Evolution.</title>
        <authorList>
            <person name="Mudd A.B."/>
        </authorList>
    </citation>
    <scope>NUCLEOTIDE SEQUENCE</scope>
    <source>
        <strain evidence="8">Female2</strain>
        <tissue evidence="8">Blood</tissue>
    </source>
</reference>
<keyword evidence="3" id="KW-0479">Metal-binding</keyword>
<keyword evidence="2" id="KW-0964">Secreted</keyword>
<comment type="caution">
    <text evidence="8">The sequence shown here is derived from an EMBL/GenBank/DDBJ whole genome shotgun (WGS) entry which is preliminary data.</text>
</comment>
<evidence type="ECO:0000256" key="6">
    <source>
        <dbReference type="ARBA" id="ARBA00023180"/>
    </source>
</evidence>
<dbReference type="GO" id="GO:0009725">
    <property type="term" value="P:response to hormone"/>
    <property type="evidence" value="ECO:0007669"/>
    <property type="project" value="TreeGrafter"/>
</dbReference>
<dbReference type="GO" id="GO:0034097">
    <property type="term" value="P:response to cytokine"/>
    <property type="evidence" value="ECO:0007669"/>
    <property type="project" value="TreeGrafter"/>
</dbReference>
<sequence length="76" mass="8850">RLHRGDGFQQWYKRNCKCEIIPCYSPPCGVTSKRQCLWTDMLLPRRDPMKANQVKYLACVNKGDGLCTWESQKAEV</sequence>
<accession>A0A8T2JUA0</accession>
<keyword evidence="7" id="KW-1015">Disulfide bond</keyword>
<protein>
    <submittedName>
        <fullName evidence="8">Uncharacterized protein</fullName>
    </submittedName>
</protein>
<proteinExistence type="predicted"/>
<dbReference type="GO" id="GO:0051045">
    <property type="term" value="P:negative regulation of membrane protein ectodomain proteolysis"/>
    <property type="evidence" value="ECO:0007669"/>
    <property type="project" value="TreeGrafter"/>
</dbReference>
<dbReference type="PANTHER" id="PTHR11844">
    <property type="entry name" value="METALLOPROTEASE INHIBITOR"/>
    <property type="match status" value="1"/>
</dbReference>
<dbReference type="EMBL" id="JAACNH010000003">
    <property type="protein sequence ID" value="KAG8447010.1"/>
    <property type="molecule type" value="Genomic_DNA"/>
</dbReference>
<dbReference type="GO" id="GO:0005615">
    <property type="term" value="C:extracellular space"/>
    <property type="evidence" value="ECO:0007669"/>
    <property type="project" value="TreeGrafter"/>
</dbReference>
<evidence type="ECO:0000256" key="7">
    <source>
        <dbReference type="PIRSR" id="PIRSR601820-3"/>
    </source>
</evidence>
<name>A0A8T2JUA0_9PIPI</name>
<dbReference type="GO" id="GO:0046872">
    <property type="term" value="F:metal ion binding"/>
    <property type="evidence" value="ECO:0007669"/>
    <property type="project" value="UniProtKB-KW"/>
</dbReference>
<keyword evidence="9" id="KW-1185">Reference proteome</keyword>
<dbReference type="Pfam" id="PF00965">
    <property type="entry name" value="TIMP"/>
    <property type="match status" value="1"/>
</dbReference>
<feature type="disulfide bond" evidence="7">
    <location>
        <begin position="23"/>
        <end position="28"/>
    </location>
</feature>
<evidence type="ECO:0000313" key="9">
    <source>
        <dbReference type="Proteomes" id="UP000812440"/>
    </source>
</evidence>
<dbReference type="GO" id="GO:0008191">
    <property type="term" value="F:metalloendopeptidase inhibitor activity"/>
    <property type="evidence" value="ECO:0007669"/>
    <property type="project" value="InterPro"/>
</dbReference>
<dbReference type="AlphaFoldDB" id="A0A8T2JUA0"/>
<dbReference type="GO" id="GO:0002020">
    <property type="term" value="F:protease binding"/>
    <property type="evidence" value="ECO:0007669"/>
    <property type="project" value="TreeGrafter"/>
</dbReference>
<dbReference type="InterPro" id="IPR001820">
    <property type="entry name" value="TIMP"/>
</dbReference>
<feature type="non-terminal residue" evidence="8">
    <location>
        <position position="76"/>
    </location>
</feature>
<dbReference type="Proteomes" id="UP000812440">
    <property type="component" value="Chromosome 8_10"/>
</dbReference>
<evidence type="ECO:0000256" key="2">
    <source>
        <dbReference type="ARBA" id="ARBA00022525"/>
    </source>
</evidence>
<comment type="subcellular location">
    <subcellularLocation>
        <location evidence="1">Secreted</location>
    </subcellularLocation>
</comment>
<dbReference type="OrthoDB" id="6041373at2759"/>
<evidence type="ECO:0000256" key="1">
    <source>
        <dbReference type="ARBA" id="ARBA00004613"/>
    </source>
</evidence>
<feature type="disulfide bond" evidence="7">
    <location>
        <begin position="18"/>
        <end position="67"/>
    </location>
</feature>
<dbReference type="InterPro" id="IPR008993">
    <property type="entry name" value="TIMP-like_OB-fold"/>
</dbReference>
<evidence type="ECO:0000313" key="8">
    <source>
        <dbReference type="EMBL" id="KAG8447010.1"/>
    </source>
</evidence>
<dbReference type="GO" id="GO:0031012">
    <property type="term" value="C:extracellular matrix"/>
    <property type="evidence" value="ECO:0007669"/>
    <property type="project" value="TreeGrafter"/>
</dbReference>
<evidence type="ECO:0000256" key="5">
    <source>
        <dbReference type="ARBA" id="ARBA00022833"/>
    </source>
</evidence>
<organism evidence="8 9">
    <name type="scientific">Hymenochirus boettgeri</name>
    <name type="common">Congo dwarf clawed frog</name>
    <dbReference type="NCBI Taxonomy" id="247094"/>
    <lineage>
        <taxon>Eukaryota</taxon>
        <taxon>Metazoa</taxon>
        <taxon>Chordata</taxon>
        <taxon>Craniata</taxon>
        <taxon>Vertebrata</taxon>
        <taxon>Euteleostomi</taxon>
        <taxon>Amphibia</taxon>
        <taxon>Batrachia</taxon>
        <taxon>Anura</taxon>
        <taxon>Pipoidea</taxon>
        <taxon>Pipidae</taxon>
        <taxon>Pipinae</taxon>
        <taxon>Hymenochirus</taxon>
    </lineage>
</organism>
<keyword evidence="6" id="KW-0325">Glycoprotein</keyword>
<gene>
    <name evidence="8" type="ORF">GDO86_014452</name>
</gene>
<keyword evidence="4" id="KW-0732">Signal</keyword>
<evidence type="ECO:0000256" key="4">
    <source>
        <dbReference type="ARBA" id="ARBA00022729"/>
    </source>
</evidence>
<feature type="disulfide bond" evidence="7">
    <location>
        <begin position="36"/>
        <end position="59"/>
    </location>
</feature>
<dbReference type="Gene3D" id="3.90.370.10">
    <property type="entry name" value="Tissue inhibitor of metalloproteinase-1. Chain B, domain 1"/>
    <property type="match status" value="1"/>
</dbReference>
<dbReference type="PANTHER" id="PTHR11844:SF20">
    <property type="entry name" value="METALLOPROTEINASE INHIBITOR 1"/>
    <property type="match status" value="1"/>
</dbReference>
<evidence type="ECO:0000256" key="3">
    <source>
        <dbReference type="ARBA" id="ARBA00022723"/>
    </source>
</evidence>